<dbReference type="FunFam" id="3.30.40.10:FF:000464">
    <property type="entry name" value="Histone-lysine N-methyltransferase"/>
    <property type="match status" value="1"/>
</dbReference>
<dbReference type="InterPro" id="IPR001214">
    <property type="entry name" value="SET_dom"/>
</dbReference>
<feature type="domain" description="PHD-type" evidence="20">
    <location>
        <begin position="703"/>
        <end position="818"/>
    </location>
</feature>
<keyword evidence="9" id="KW-0156">Chromatin regulator</keyword>
<keyword evidence="3" id="KW-0934">Plastid</keyword>
<accession>A0A5J5BDR2</accession>
<dbReference type="CDD" id="cd20143">
    <property type="entry name" value="PWWP_AtATX3-like"/>
    <property type="match status" value="1"/>
</dbReference>
<dbReference type="Pfam" id="PF13831">
    <property type="entry name" value="PHD_2"/>
    <property type="match status" value="1"/>
</dbReference>
<evidence type="ECO:0000256" key="5">
    <source>
        <dbReference type="ARBA" id="ARBA00022723"/>
    </source>
</evidence>
<dbReference type="GO" id="GO:0006325">
    <property type="term" value="P:chromatin organization"/>
    <property type="evidence" value="ECO:0007669"/>
    <property type="project" value="UniProtKB-KW"/>
</dbReference>
<dbReference type="InterPro" id="IPR050701">
    <property type="entry name" value="Histone_Mod_Regulator"/>
</dbReference>
<evidence type="ECO:0000256" key="6">
    <source>
        <dbReference type="ARBA" id="ARBA00022737"/>
    </source>
</evidence>
<keyword evidence="5" id="KW-0479">Metal-binding</keyword>
<keyword evidence="10" id="KW-0809">Transit peptide</keyword>
<sequence>MPSLKRCRVGDTGGEDDESSGNRKKRKVNGYYPLHLLGEVAAGIIPLGGFGLQRILGGRDKGFRSIAATSSWCTEVSYCPDEVESKSKTKEDVKERCNRVPEAPRPPLVRTSRGRVQVLPSRFNDSILDNWKKEKSKASVRESNLDPEFTPYKEKFNFKNPKVRGHVANKQHNEDKISYPCHKFSSLLEEEGEEFGCQGLRSFDIRKYSSSRSSLTSLHEQLVDFEKCPIGELEDAIDLTGTYKSSKEHVERKSGLYGPEDFVSGDIVWAMSGKNYPAWPAIVLDPTTQAPQQVLSFRVAGAVCVMFFGYSGNGTQRDYAWVKRGMIFPFVDYVDRFQGQTYLNDSKPSDLRSAIEEAFLAENGYTEMLMVEINAAAGNLDYLDSLPRGIQEATDSNQDQECNYRNQDVFRKKETQSCEGCGLSLSLKTPRKMKVSPPGSRPLCNSCAKLTKLKHYCGICKKIWNHSDSGNWVRCDGCKVWVHAECDKISSNLFKDPGATDYYCPECKAKFNFELSDSENCQPKVKNSKSNGQLTLPDKVTVVCSGVEGIYFPSLHLVVCKCGSCGTEKQALSEWERHTGSKAKNWKTSVRVKGSMLPLEQWMLQIAEYHERNLVSINSLKRPSLKVRKQKLLTFLQEKYEPVYAKWTTERCAVCRWVEDWDYNKIIICNRCQIAVHQECYGARNVRDFTAWVCRACETPDIKRECCLCPVKGGALKPTDIDSLWVHVTCAWFQPEVSFSSDEKMEPAVGILRIPSNSFVKICVICKQIHGSCTQCCKCSTYYHAMCASRAGYRMELHCLEKNGRQITKMVSYCAYHRAPNPDTVLIIQTPLGVFSTKSLLQNKRRTGSRLISSNRLKLQEAPTIEINEVEPLSAARCRLFKRLNNKRTGEEAIAHCVMGPLHHSLSAIQSLNTFREIEHPKTFSTFRERLYHLQRTENDRVCFGRSGIHGWGLFARRNIQEGEMVLEYRGEQVRRSIADLREARYRVEGKDCYLFKISEVVVVDATEKGNIARLINHSCMPNCYARIMSVGDDESRIVLIAKTNVTAGDELTYDYLFDPDECDEFKSTSSLFLISNTMALCSIGFSPSLESVEAPSFSFNLLTRLIAPTSVHLIGKNDNSIRRRCSSVNCFSSRKSASPLESKESVDVTDSDPLVEELGHVMKFKMSVFKIRDRVSIGLGGRADEVLFEAIVKDANSPLHNSRVVLRRLTSVQAQRRGKRAIEVLKKLARRRLMYHSYSMQVHGYVCPSTSGDSGSFTLVHGYHGSFSLRHWLQQSDWLPTLEATLALDEESVRRVGDDTVGGPAVSRQLRLIRILMRDLLIGVNYLHSHGLAHTELRLENVHISPVDRHIKVGILGNAADFYENDPNNSTLDRNMDRRQMMIAFDMRCVGFMMAKMVLRELMDPLIFAKFKCFLTKGYDSSCLREFFLQTFSRNSSSGNYGLQILDRNWGAGWNLLSLLLATKSSERISCLDALRHPFLCGPRWRVDPSMDIIRWGLGSTAVRITEEYIYGQQQRSRLAHFIELMEMLNPHSKPKNWLELLPGKWRLLYCTGRHIGLTLRQPLARVLIGDVHLSVYRTSKLNTALSFTSDISFTVLVGPDWPHDKAGVIGKLQVNSNFRLTAGKRLYLKEENAASKYPSVPSNTQDSVIKKLSGFWSSVG</sequence>
<dbReference type="InterPro" id="IPR046341">
    <property type="entry name" value="SET_dom_sf"/>
</dbReference>
<feature type="domain" description="PHD-type" evidence="17">
    <location>
        <begin position="454"/>
        <end position="510"/>
    </location>
</feature>
<evidence type="ECO:0000256" key="13">
    <source>
        <dbReference type="ARBA" id="ARBA00054897"/>
    </source>
</evidence>
<evidence type="ECO:0000256" key="8">
    <source>
        <dbReference type="ARBA" id="ARBA00022833"/>
    </source>
</evidence>
<dbReference type="GO" id="GO:0006357">
    <property type="term" value="P:regulation of transcription by RNA polymerase II"/>
    <property type="evidence" value="ECO:0007669"/>
    <property type="project" value="TreeGrafter"/>
</dbReference>
<evidence type="ECO:0000256" key="2">
    <source>
        <dbReference type="ARBA" id="ARBA00004474"/>
    </source>
</evidence>
<dbReference type="PANTHER" id="PTHR13793">
    <property type="entry name" value="PHD FINGER PROTEINS"/>
    <property type="match status" value="1"/>
</dbReference>
<dbReference type="GO" id="GO:0004672">
    <property type="term" value="F:protein kinase activity"/>
    <property type="evidence" value="ECO:0007669"/>
    <property type="project" value="InterPro"/>
</dbReference>
<evidence type="ECO:0000256" key="3">
    <source>
        <dbReference type="ARBA" id="ARBA00022640"/>
    </source>
</evidence>
<dbReference type="Gene3D" id="1.10.510.10">
    <property type="entry name" value="Transferase(Phosphotransferase) domain 1"/>
    <property type="match status" value="1"/>
</dbReference>
<evidence type="ECO:0000256" key="9">
    <source>
        <dbReference type="ARBA" id="ARBA00022853"/>
    </source>
</evidence>
<dbReference type="InterPro" id="IPR041955">
    <property type="entry name" value="ATX3/4/5_ePHD"/>
</dbReference>
<dbReference type="InterPro" id="IPR042011">
    <property type="entry name" value="ATX3/4/5_PHD"/>
</dbReference>
<dbReference type="FunFam" id="2.170.270.10:FF:000058">
    <property type="entry name" value="Histone-lysine N-methyltransferase"/>
    <property type="match status" value="1"/>
</dbReference>
<evidence type="ECO:0000256" key="10">
    <source>
        <dbReference type="ARBA" id="ARBA00022946"/>
    </source>
</evidence>
<dbReference type="InterPro" id="IPR013083">
    <property type="entry name" value="Znf_RING/FYVE/PHD"/>
</dbReference>
<dbReference type="PROSITE" id="PS50016">
    <property type="entry name" value="ZF_PHD_2"/>
    <property type="match status" value="2"/>
</dbReference>
<protein>
    <recommendedName>
        <fullName evidence="23">Histone-lysine N-methyltransferase</fullName>
    </recommendedName>
</protein>
<evidence type="ECO:0000259" key="19">
    <source>
        <dbReference type="PROSITE" id="PS50812"/>
    </source>
</evidence>
<dbReference type="InterPro" id="IPR001965">
    <property type="entry name" value="Znf_PHD"/>
</dbReference>
<evidence type="ECO:0000256" key="11">
    <source>
        <dbReference type="ARBA" id="ARBA00023242"/>
    </source>
</evidence>
<gene>
    <name evidence="21" type="ORF">F0562_026724</name>
</gene>
<dbReference type="PROSITE" id="PS01359">
    <property type="entry name" value="ZF_PHD_1"/>
    <property type="match status" value="1"/>
</dbReference>
<comment type="catalytic activity">
    <reaction evidence="12">
        <text>L-lysyl-[histone] + S-adenosyl-L-methionine = N(6)-methyl-L-lysyl-[histone] + S-adenosyl-L-homocysteine + H(+)</text>
        <dbReference type="Rhea" id="RHEA:10024"/>
        <dbReference type="Rhea" id="RHEA-COMP:9845"/>
        <dbReference type="Rhea" id="RHEA-COMP:9846"/>
        <dbReference type="ChEBI" id="CHEBI:15378"/>
        <dbReference type="ChEBI" id="CHEBI:29969"/>
        <dbReference type="ChEBI" id="CHEBI:57856"/>
        <dbReference type="ChEBI" id="CHEBI:59789"/>
        <dbReference type="ChEBI" id="CHEBI:61929"/>
    </reaction>
</comment>
<feature type="domain" description="PHD-type" evidence="17">
    <location>
        <begin position="649"/>
        <end position="700"/>
    </location>
</feature>
<dbReference type="Pfam" id="PF04755">
    <property type="entry name" value="PAP_fibrillin"/>
    <property type="match status" value="1"/>
</dbReference>
<dbReference type="Pfam" id="PF00856">
    <property type="entry name" value="SET"/>
    <property type="match status" value="1"/>
</dbReference>
<evidence type="ECO:0000256" key="15">
    <source>
        <dbReference type="SAM" id="MobiDB-lite"/>
    </source>
</evidence>
<dbReference type="PROSITE" id="PS51566">
    <property type="entry name" value="SAM_MT43_TRX_MLL"/>
    <property type="match status" value="1"/>
</dbReference>
<dbReference type="FunFam" id="3.30.40.10:FF:000454">
    <property type="entry name" value="Histone-lysine N-methyltransferase"/>
    <property type="match status" value="1"/>
</dbReference>
<dbReference type="CDD" id="cd10518">
    <property type="entry name" value="SET_SETD1-like"/>
    <property type="match status" value="1"/>
</dbReference>
<reference evidence="21 22" key="1">
    <citation type="submission" date="2019-09" db="EMBL/GenBank/DDBJ databases">
        <title>A chromosome-level genome assembly of the Chinese tupelo Nyssa sinensis.</title>
        <authorList>
            <person name="Yang X."/>
            <person name="Kang M."/>
            <person name="Yang Y."/>
            <person name="Xiong H."/>
            <person name="Wang M."/>
            <person name="Zhang Z."/>
            <person name="Wang Z."/>
            <person name="Wu H."/>
            <person name="Ma T."/>
            <person name="Liu J."/>
            <person name="Xi Z."/>
        </authorList>
    </citation>
    <scope>NUCLEOTIDE SEQUENCE [LARGE SCALE GENOMIC DNA]</scope>
    <source>
        <strain evidence="21">J267</strain>
        <tissue evidence="21">Leaf</tissue>
    </source>
</reference>
<dbReference type="GO" id="GO:0009536">
    <property type="term" value="C:plastid"/>
    <property type="evidence" value="ECO:0007669"/>
    <property type="project" value="UniProtKB-SubCell"/>
</dbReference>
<dbReference type="SUPFAM" id="SSF57903">
    <property type="entry name" value="FYVE/PHD zinc finger"/>
    <property type="match status" value="2"/>
</dbReference>
<dbReference type="OrthoDB" id="308383at2759"/>
<keyword evidence="22" id="KW-1185">Reference proteome</keyword>
<dbReference type="GO" id="GO:0005524">
    <property type="term" value="F:ATP binding"/>
    <property type="evidence" value="ECO:0007669"/>
    <property type="project" value="InterPro"/>
</dbReference>
<dbReference type="InterPro" id="IPR034732">
    <property type="entry name" value="EPHD"/>
</dbReference>
<evidence type="ECO:0000259" key="16">
    <source>
        <dbReference type="PROSITE" id="PS50011"/>
    </source>
</evidence>
<name>A0A5J5BDR2_9ASTE</name>
<evidence type="ECO:0000259" key="18">
    <source>
        <dbReference type="PROSITE" id="PS50280"/>
    </source>
</evidence>
<dbReference type="InterPro" id="IPR011011">
    <property type="entry name" value="Znf_FYVE_PHD"/>
</dbReference>
<dbReference type="Gene3D" id="2.170.270.10">
    <property type="entry name" value="SET domain"/>
    <property type="match status" value="1"/>
</dbReference>
<dbReference type="SMART" id="SM00317">
    <property type="entry name" value="SET"/>
    <property type="match status" value="1"/>
</dbReference>
<dbReference type="SMART" id="SM00293">
    <property type="entry name" value="PWWP"/>
    <property type="match status" value="1"/>
</dbReference>
<evidence type="ECO:0000256" key="7">
    <source>
        <dbReference type="ARBA" id="ARBA00022771"/>
    </source>
</evidence>
<dbReference type="PANTHER" id="PTHR13793:SF132">
    <property type="entry name" value="HISTONE-LYSINE N-METHYLTRANSFERASE ATX5"/>
    <property type="match status" value="1"/>
</dbReference>
<evidence type="ECO:0000313" key="21">
    <source>
        <dbReference type="EMBL" id="KAA8540032.1"/>
    </source>
</evidence>
<dbReference type="Proteomes" id="UP000325577">
    <property type="component" value="Linkage Group LG14"/>
</dbReference>
<dbReference type="InterPro" id="IPR000719">
    <property type="entry name" value="Prot_kinase_dom"/>
</dbReference>
<dbReference type="InterPro" id="IPR019786">
    <property type="entry name" value="Zinc_finger_PHD-type_CS"/>
</dbReference>
<dbReference type="PROSITE" id="PS51805">
    <property type="entry name" value="EPHD"/>
    <property type="match status" value="1"/>
</dbReference>
<dbReference type="InterPro" id="IPR019787">
    <property type="entry name" value="Znf_PHD-finger"/>
</dbReference>
<feature type="domain" description="SET" evidence="18">
    <location>
        <begin position="940"/>
        <end position="1057"/>
    </location>
</feature>
<evidence type="ECO:0000256" key="12">
    <source>
        <dbReference type="ARBA" id="ARBA00052314"/>
    </source>
</evidence>
<keyword evidence="6" id="KW-0677">Repeat</keyword>
<feature type="domain" description="PWWP" evidence="19">
    <location>
        <begin position="264"/>
        <end position="333"/>
    </location>
</feature>
<evidence type="ECO:0000256" key="14">
    <source>
        <dbReference type="PROSITE-ProRule" id="PRU00146"/>
    </source>
</evidence>
<dbReference type="SUPFAM" id="SSF63748">
    <property type="entry name" value="Tudor/PWWP/MBT"/>
    <property type="match status" value="1"/>
</dbReference>
<dbReference type="InterPro" id="IPR006843">
    <property type="entry name" value="PAP/fibrillin_dom"/>
</dbReference>
<dbReference type="Pfam" id="PF00855">
    <property type="entry name" value="PWWP"/>
    <property type="match status" value="1"/>
</dbReference>
<dbReference type="CDD" id="cd15495">
    <property type="entry name" value="PHD_ATX3_4_5_like"/>
    <property type="match status" value="1"/>
</dbReference>
<dbReference type="InterPro" id="IPR025780">
    <property type="entry name" value="Hist-Lys_N-MeTrfase_ATX"/>
</dbReference>
<organism evidence="21 22">
    <name type="scientific">Nyssa sinensis</name>
    <dbReference type="NCBI Taxonomy" id="561372"/>
    <lineage>
        <taxon>Eukaryota</taxon>
        <taxon>Viridiplantae</taxon>
        <taxon>Streptophyta</taxon>
        <taxon>Embryophyta</taxon>
        <taxon>Tracheophyta</taxon>
        <taxon>Spermatophyta</taxon>
        <taxon>Magnoliopsida</taxon>
        <taxon>eudicotyledons</taxon>
        <taxon>Gunneridae</taxon>
        <taxon>Pentapetalae</taxon>
        <taxon>asterids</taxon>
        <taxon>Cornales</taxon>
        <taxon>Nyssaceae</taxon>
        <taxon>Nyssa</taxon>
    </lineage>
</organism>
<dbReference type="Gene3D" id="2.30.30.140">
    <property type="match status" value="1"/>
</dbReference>
<dbReference type="Pfam" id="PF13832">
    <property type="entry name" value="zf-HC5HC2H_2"/>
    <property type="match status" value="1"/>
</dbReference>
<comment type="function">
    <text evidence="13">Histone methyltransferase.</text>
</comment>
<dbReference type="PROSITE" id="PS50812">
    <property type="entry name" value="PWWP"/>
    <property type="match status" value="1"/>
</dbReference>
<keyword evidence="8" id="KW-0862">Zinc</keyword>
<evidence type="ECO:0000313" key="22">
    <source>
        <dbReference type="Proteomes" id="UP000325577"/>
    </source>
</evidence>
<dbReference type="EMBL" id="CM018037">
    <property type="protein sequence ID" value="KAA8540032.1"/>
    <property type="molecule type" value="Genomic_DNA"/>
</dbReference>
<dbReference type="CDD" id="cd15663">
    <property type="entry name" value="ePHD_ATX3_4_5_like"/>
    <property type="match status" value="1"/>
</dbReference>
<feature type="domain" description="Protein kinase" evidence="16">
    <location>
        <begin position="1170"/>
        <end position="1481"/>
    </location>
</feature>
<evidence type="ECO:0000256" key="4">
    <source>
        <dbReference type="ARBA" id="ARBA00022679"/>
    </source>
</evidence>
<evidence type="ECO:0000259" key="17">
    <source>
        <dbReference type="PROSITE" id="PS50016"/>
    </source>
</evidence>
<dbReference type="GO" id="GO:0048188">
    <property type="term" value="C:Set1C/COMPASS complex"/>
    <property type="evidence" value="ECO:0007669"/>
    <property type="project" value="UniProtKB-ARBA"/>
</dbReference>
<keyword evidence="7 14" id="KW-0863">Zinc-finger</keyword>
<dbReference type="PROSITE" id="PS50280">
    <property type="entry name" value="SET"/>
    <property type="match status" value="1"/>
</dbReference>
<evidence type="ECO:0008006" key="23">
    <source>
        <dbReference type="Google" id="ProtNLM"/>
    </source>
</evidence>
<dbReference type="SUPFAM" id="SSF56112">
    <property type="entry name" value="Protein kinase-like (PK-like)"/>
    <property type="match status" value="1"/>
</dbReference>
<dbReference type="InterPro" id="IPR000313">
    <property type="entry name" value="PWWP_dom"/>
</dbReference>
<dbReference type="CDD" id="cd15517">
    <property type="entry name" value="PHD_TCF19_like"/>
    <property type="match status" value="1"/>
</dbReference>
<dbReference type="SMART" id="SM00220">
    <property type="entry name" value="S_TKc"/>
    <property type="match status" value="1"/>
</dbReference>
<dbReference type="PROSITE" id="PS50011">
    <property type="entry name" value="PROTEIN_KINASE_DOM"/>
    <property type="match status" value="1"/>
</dbReference>
<keyword evidence="11" id="KW-0539">Nucleus</keyword>
<evidence type="ECO:0000256" key="1">
    <source>
        <dbReference type="ARBA" id="ARBA00004123"/>
    </source>
</evidence>
<dbReference type="Gene3D" id="3.30.40.10">
    <property type="entry name" value="Zinc/RING finger domain, C3HC4 (zinc finger)"/>
    <property type="match status" value="3"/>
</dbReference>
<dbReference type="Pfam" id="PF00628">
    <property type="entry name" value="PHD"/>
    <property type="match status" value="1"/>
</dbReference>
<comment type="subcellular location">
    <subcellularLocation>
        <location evidence="1">Nucleus</location>
    </subcellularLocation>
    <subcellularLocation>
        <location evidence="2">Plastid</location>
    </subcellularLocation>
</comment>
<dbReference type="SMART" id="SM00249">
    <property type="entry name" value="PHD"/>
    <property type="match status" value="3"/>
</dbReference>
<feature type="region of interest" description="Disordered" evidence="15">
    <location>
        <begin position="1"/>
        <end position="25"/>
    </location>
</feature>
<dbReference type="GO" id="GO:0008270">
    <property type="term" value="F:zinc ion binding"/>
    <property type="evidence" value="ECO:0007669"/>
    <property type="project" value="UniProtKB-KW"/>
</dbReference>
<dbReference type="InterPro" id="IPR011009">
    <property type="entry name" value="Kinase-like_dom_sf"/>
</dbReference>
<dbReference type="SUPFAM" id="SSF82199">
    <property type="entry name" value="SET domain"/>
    <property type="match status" value="1"/>
</dbReference>
<evidence type="ECO:0000259" key="20">
    <source>
        <dbReference type="PROSITE" id="PS51805"/>
    </source>
</evidence>
<proteinExistence type="predicted"/>
<keyword evidence="4" id="KW-0808">Transferase</keyword>